<evidence type="ECO:0000313" key="1">
    <source>
        <dbReference type="EMBL" id="GHC13292.1"/>
    </source>
</evidence>
<accession>A0A8J3GGE2</accession>
<proteinExistence type="predicted"/>
<sequence>MEIGAGNLSACQIEGCTDIDKRIAAKDLTLVPYLEQLNELVTNVPHEQAPSVLCWLFKGQFSLSRR</sequence>
<dbReference type="EMBL" id="BMXG01000032">
    <property type="protein sequence ID" value="GHC13292.1"/>
    <property type="molecule type" value="Genomic_DNA"/>
</dbReference>
<protein>
    <submittedName>
        <fullName evidence="1">Uncharacterized protein</fullName>
    </submittedName>
</protein>
<dbReference type="Proteomes" id="UP000642829">
    <property type="component" value="Unassembled WGS sequence"/>
</dbReference>
<reference evidence="1" key="2">
    <citation type="submission" date="2020-09" db="EMBL/GenBank/DDBJ databases">
        <authorList>
            <person name="Sun Q."/>
            <person name="Kim S."/>
        </authorList>
    </citation>
    <scope>NUCLEOTIDE SEQUENCE</scope>
    <source>
        <strain evidence="1">KCTC 12870</strain>
    </source>
</reference>
<evidence type="ECO:0000313" key="2">
    <source>
        <dbReference type="Proteomes" id="UP000642829"/>
    </source>
</evidence>
<comment type="caution">
    <text evidence="1">The sequence shown here is derived from an EMBL/GenBank/DDBJ whole genome shotgun (WGS) entry which is preliminary data.</text>
</comment>
<dbReference type="AlphaFoldDB" id="A0A8J3GGE2"/>
<reference evidence="1" key="1">
    <citation type="journal article" date="2014" name="Int. J. Syst. Evol. Microbiol.">
        <title>Complete genome sequence of Corynebacterium casei LMG S-19264T (=DSM 44701T), isolated from a smear-ripened cheese.</title>
        <authorList>
            <consortium name="US DOE Joint Genome Institute (JGI-PGF)"/>
            <person name="Walter F."/>
            <person name="Albersmeier A."/>
            <person name="Kalinowski J."/>
            <person name="Ruckert C."/>
        </authorList>
    </citation>
    <scope>NUCLEOTIDE SEQUENCE</scope>
    <source>
        <strain evidence="1">KCTC 12870</strain>
    </source>
</reference>
<organism evidence="1 2">
    <name type="scientific">Cerasicoccus arenae</name>
    <dbReference type="NCBI Taxonomy" id="424488"/>
    <lineage>
        <taxon>Bacteria</taxon>
        <taxon>Pseudomonadati</taxon>
        <taxon>Verrucomicrobiota</taxon>
        <taxon>Opitutia</taxon>
        <taxon>Puniceicoccales</taxon>
        <taxon>Cerasicoccaceae</taxon>
        <taxon>Cerasicoccus</taxon>
    </lineage>
</organism>
<name>A0A8J3GGE2_9BACT</name>
<gene>
    <name evidence="1" type="ORF">GCM10007047_33260</name>
</gene>
<keyword evidence="2" id="KW-1185">Reference proteome</keyword>